<dbReference type="InterPro" id="IPR002060">
    <property type="entry name" value="Squ/phyt_synthse"/>
</dbReference>
<dbReference type="GO" id="GO:0016740">
    <property type="term" value="F:transferase activity"/>
    <property type="evidence" value="ECO:0007669"/>
    <property type="project" value="UniProtKB-KW"/>
</dbReference>
<dbReference type="InterPro" id="IPR008949">
    <property type="entry name" value="Isoprenoid_synthase_dom_sf"/>
</dbReference>
<dbReference type="Gene3D" id="1.10.600.10">
    <property type="entry name" value="Farnesyl Diphosphate Synthase"/>
    <property type="match status" value="1"/>
</dbReference>
<gene>
    <name evidence="1" type="ORF">GGR05_001209</name>
</gene>
<evidence type="ECO:0000313" key="2">
    <source>
        <dbReference type="Proteomes" id="UP000531216"/>
    </source>
</evidence>
<name>A0A7W6BWL1_9HYPH</name>
<keyword evidence="2" id="KW-1185">Reference proteome</keyword>
<comment type="caution">
    <text evidence="1">The sequence shown here is derived from an EMBL/GenBank/DDBJ whole genome shotgun (WGS) entry which is preliminary data.</text>
</comment>
<dbReference type="AlphaFoldDB" id="A0A7W6BWL1"/>
<dbReference type="OrthoDB" id="9814909at2"/>
<organism evidence="1 2">
    <name type="scientific">Aureimonas phyllosphaerae</name>
    <dbReference type="NCBI Taxonomy" id="1166078"/>
    <lineage>
        <taxon>Bacteria</taxon>
        <taxon>Pseudomonadati</taxon>
        <taxon>Pseudomonadota</taxon>
        <taxon>Alphaproteobacteria</taxon>
        <taxon>Hyphomicrobiales</taxon>
        <taxon>Aurantimonadaceae</taxon>
        <taxon>Aureimonas</taxon>
    </lineage>
</organism>
<reference evidence="1 2" key="1">
    <citation type="submission" date="2020-08" db="EMBL/GenBank/DDBJ databases">
        <title>Genomic Encyclopedia of Type Strains, Phase IV (KMG-IV): sequencing the most valuable type-strain genomes for metagenomic binning, comparative biology and taxonomic classification.</title>
        <authorList>
            <person name="Goeker M."/>
        </authorList>
    </citation>
    <scope>NUCLEOTIDE SEQUENCE [LARGE SCALE GENOMIC DNA]</scope>
    <source>
        <strain evidence="1 2">DSM 25024</strain>
    </source>
</reference>
<proteinExistence type="predicted"/>
<protein>
    <submittedName>
        <fullName evidence="1">Phytoene synthase</fullName>
        <ecNumber evidence="1">2.5.1.32</ecNumber>
    </submittedName>
</protein>
<sequence>MTQDGPRSAAYAECERIVQDGDPDRAVSVGFAAEDRRDGLWALYAFAHETAAIPNHVSQPLPGEIRLQWWRDRLTASDAEPEAAGQGSPVATALIETVRRYDLPVDAFERYLDARIFDLYSDPMGDRREFEAYAGETQSAIVMLSAMILDRSAAPAAAEAAGHAGVAAGAALVLRDADRHRARHQVFVPADILGATGLDASGWLNGGPPTEPARQAMIAFAQDHLTKADAQIGRLATSVRPALLPALYAAHRVTRKTPSATEPLRRLWFYWRTMRR</sequence>
<dbReference type="EMBL" id="JACIDO010000002">
    <property type="protein sequence ID" value="MBB3935081.1"/>
    <property type="molecule type" value="Genomic_DNA"/>
</dbReference>
<dbReference type="Proteomes" id="UP000531216">
    <property type="component" value="Unassembled WGS sequence"/>
</dbReference>
<keyword evidence="1" id="KW-0808">Transferase</keyword>
<accession>A0A7W6BWL1</accession>
<dbReference type="EC" id="2.5.1.32" evidence="1"/>
<dbReference type="SUPFAM" id="SSF48576">
    <property type="entry name" value="Terpenoid synthases"/>
    <property type="match status" value="1"/>
</dbReference>
<dbReference type="Pfam" id="PF00494">
    <property type="entry name" value="SQS_PSY"/>
    <property type="match status" value="1"/>
</dbReference>
<dbReference type="RefSeq" id="WP_090959978.1">
    <property type="nucleotide sequence ID" value="NZ_FOOA01000002.1"/>
</dbReference>
<evidence type="ECO:0000313" key="1">
    <source>
        <dbReference type="EMBL" id="MBB3935081.1"/>
    </source>
</evidence>